<proteinExistence type="predicted"/>
<accession>A0ACC7NPN8</accession>
<protein>
    <submittedName>
        <fullName evidence="1">Uncharacterized protein</fullName>
    </submittedName>
</protein>
<evidence type="ECO:0000313" key="1">
    <source>
        <dbReference type="EMBL" id="MFM0109069.1"/>
    </source>
</evidence>
<keyword evidence="2" id="KW-1185">Reference proteome</keyword>
<dbReference type="Proteomes" id="UP001629235">
    <property type="component" value="Unassembled WGS sequence"/>
</dbReference>
<reference evidence="1 2" key="1">
    <citation type="journal article" date="2024" name="Chem. Sci.">
        <title>Discovery of megapolipeptins by genome mining of a Burkholderiales bacteria collection.</title>
        <authorList>
            <person name="Paulo B.S."/>
            <person name="Recchia M.J.J."/>
            <person name="Lee S."/>
            <person name="Fergusson C.H."/>
            <person name="Romanowski S.B."/>
            <person name="Hernandez A."/>
            <person name="Krull N."/>
            <person name="Liu D.Y."/>
            <person name="Cavanagh H."/>
            <person name="Bos A."/>
            <person name="Gray C.A."/>
            <person name="Murphy B.T."/>
            <person name="Linington R.G."/>
            <person name="Eustaquio A.S."/>
        </authorList>
    </citation>
    <scope>NUCLEOTIDE SEQUENCE [LARGE SCALE GENOMIC DNA]</scope>
    <source>
        <strain evidence="1 2">RL18-126-BIB-B</strain>
    </source>
</reference>
<dbReference type="EMBL" id="JAQQDW010000163">
    <property type="protein sequence ID" value="MFM0109069.1"/>
    <property type="molecule type" value="Genomic_DNA"/>
</dbReference>
<gene>
    <name evidence="1" type="ORF">PQR01_38230</name>
</gene>
<evidence type="ECO:0000313" key="2">
    <source>
        <dbReference type="Proteomes" id="UP001629235"/>
    </source>
</evidence>
<name>A0ACC7NPN8_9BURK</name>
<organism evidence="1 2">
    <name type="scientific">Paraburkholderia rhynchosiae</name>
    <dbReference type="NCBI Taxonomy" id="487049"/>
    <lineage>
        <taxon>Bacteria</taxon>
        <taxon>Pseudomonadati</taxon>
        <taxon>Pseudomonadota</taxon>
        <taxon>Betaproteobacteria</taxon>
        <taxon>Burkholderiales</taxon>
        <taxon>Burkholderiaceae</taxon>
        <taxon>Paraburkholderia</taxon>
    </lineage>
</organism>
<sequence length="144" mass="15782">MSTRSADLVKIREAHKALIARMERELKPADDERSIAQALEAEDTVDRYLAAVQEQSLAHPDRQELAFALAFLLLTSQTMKERDLDLLGRLNAPSIGMSLFAIAAQVEEMKLRAITGYEKLAASADDASADRDVVPPTGDDAVPF</sequence>
<comment type="caution">
    <text evidence="1">The sequence shown here is derived from an EMBL/GenBank/DDBJ whole genome shotgun (WGS) entry which is preliminary data.</text>
</comment>